<dbReference type="Pfam" id="PF00392">
    <property type="entry name" value="GntR"/>
    <property type="match status" value="1"/>
</dbReference>
<keyword evidence="1" id="KW-0805">Transcription regulation</keyword>
<keyword evidence="3" id="KW-0804">Transcription</keyword>
<evidence type="ECO:0000259" key="4">
    <source>
        <dbReference type="PROSITE" id="PS50949"/>
    </source>
</evidence>
<sequence>MGSRSELISTGLETVERTTLQDQIYRQLRQRIMSGFYLPGQSLSLRSVAEAVGASVMPVRDALRRLETENALVAGHNRALEIPRLDRASLREIGQMRIALEGLAVERAAASIGSDDIETLHRLCSEMDTGIADGDTEAYLTANWAFHSHIYRAAPAEMLLPFIESLWLRMGPWFRVVALDRSHLDRAMIFHGAIVDALARGDVAAAREGVVGDIEAAVCDLEKWLGENGH</sequence>
<dbReference type="SUPFAM" id="SSF48008">
    <property type="entry name" value="GntR ligand-binding domain-like"/>
    <property type="match status" value="1"/>
</dbReference>
<protein>
    <submittedName>
        <fullName evidence="5">GntR family transcriptional regulator</fullName>
    </submittedName>
</protein>
<keyword evidence="6" id="KW-1185">Reference proteome</keyword>
<dbReference type="InterPro" id="IPR008920">
    <property type="entry name" value="TF_FadR/GntR_C"/>
</dbReference>
<dbReference type="SMART" id="SM00345">
    <property type="entry name" value="HTH_GNTR"/>
    <property type="match status" value="1"/>
</dbReference>
<dbReference type="Gene3D" id="1.20.120.530">
    <property type="entry name" value="GntR ligand-binding domain-like"/>
    <property type="match status" value="1"/>
</dbReference>
<gene>
    <name evidence="5" type="ORF">K1W69_12615</name>
</gene>
<dbReference type="EMBL" id="JAICBX010000002">
    <property type="protein sequence ID" value="MBW8638031.1"/>
    <property type="molecule type" value="Genomic_DNA"/>
</dbReference>
<evidence type="ECO:0000256" key="1">
    <source>
        <dbReference type="ARBA" id="ARBA00023015"/>
    </source>
</evidence>
<accession>A0AAE3D1M0</accession>
<dbReference type="PANTHER" id="PTHR43537:SF39">
    <property type="entry name" value="HTH-TYPE TRANSCRIPTIONAL REGULATOR MCBR"/>
    <property type="match status" value="1"/>
</dbReference>
<dbReference type="GO" id="GO:0003700">
    <property type="term" value="F:DNA-binding transcription factor activity"/>
    <property type="evidence" value="ECO:0007669"/>
    <property type="project" value="InterPro"/>
</dbReference>
<dbReference type="AlphaFoldDB" id="A0AAE3D1M0"/>
<dbReference type="SMART" id="SM00895">
    <property type="entry name" value="FCD"/>
    <property type="match status" value="1"/>
</dbReference>
<dbReference type="Proteomes" id="UP001196509">
    <property type="component" value="Unassembled WGS sequence"/>
</dbReference>
<dbReference type="Pfam" id="PF07729">
    <property type="entry name" value="FCD"/>
    <property type="match status" value="1"/>
</dbReference>
<keyword evidence="2" id="KW-0238">DNA-binding</keyword>
<reference evidence="5" key="1">
    <citation type="submission" date="2021-08" db="EMBL/GenBank/DDBJ databases">
        <title>Hoeflea bacterium WL0058 sp. nov., isolated from the sediment.</title>
        <authorList>
            <person name="Wang L."/>
            <person name="Zhang D."/>
        </authorList>
    </citation>
    <scope>NUCLEOTIDE SEQUENCE</scope>
    <source>
        <strain evidence="5">WL0058</strain>
    </source>
</reference>
<name>A0AAE3D1M0_9HYPH</name>
<dbReference type="InterPro" id="IPR036390">
    <property type="entry name" value="WH_DNA-bd_sf"/>
</dbReference>
<dbReference type="PROSITE" id="PS50949">
    <property type="entry name" value="HTH_GNTR"/>
    <property type="match status" value="1"/>
</dbReference>
<dbReference type="GO" id="GO:0003677">
    <property type="term" value="F:DNA binding"/>
    <property type="evidence" value="ECO:0007669"/>
    <property type="project" value="UniProtKB-KW"/>
</dbReference>
<dbReference type="InterPro" id="IPR011711">
    <property type="entry name" value="GntR_C"/>
</dbReference>
<evidence type="ECO:0000313" key="6">
    <source>
        <dbReference type="Proteomes" id="UP001196509"/>
    </source>
</evidence>
<comment type="caution">
    <text evidence="5">The sequence shown here is derived from an EMBL/GenBank/DDBJ whole genome shotgun (WGS) entry which is preliminary data.</text>
</comment>
<proteinExistence type="predicted"/>
<feature type="domain" description="HTH gntR-type" evidence="4">
    <location>
        <begin position="18"/>
        <end position="85"/>
    </location>
</feature>
<dbReference type="RefSeq" id="WP_220228696.1">
    <property type="nucleotide sequence ID" value="NZ_JAICBX010000002.1"/>
</dbReference>
<dbReference type="InterPro" id="IPR036388">
    <property type="entry name" value="WH-like_DNA-bd_sf"/>
</dbReference>
<evidence type="ECO:0000256" key="3">
    <source>
        <dbReference type="ARBA" id="ARBA00023163"/>
    </source>
</evidence>
<evidence type="ECO:0000256" key="2">
    <source>
        <dbReference type="ARBA" id="ARBA00023125"/>
    </source>
</evidence>
<dbReference type="PANTHER" id="PTHR43537">
    <property type="entry name" value="TRANSCRIPTIONAL REGULATOR, GNTR FAMILY"/>
    <property type="match status" value="1"/>
</dbReference>
<evidence type="ECO:0000313" key="5">
    <source>
        <dbReference type="EMBL" id="MBW8638031.1"/>
    </source>
</evidence>
<organism evidence="5 6">
    <name type="scientific">Flavimaribacter sediminis</name>
    <dbReference type="NCBI Taxonomy" id="2865987"/>
    <lineage>
        <taxon>Bacteria</taxon>
        <taxon>Pseudomonadati</taxon>
        <taxon>Pseudomonadota</taxon>
        <taxon>Alphaproteobacteria</taxon>
        <taxon>Hyphomicrobiales</taxon>
        <taxon>Rhizobiaceae</taxon>
        <taxon>Flavimaribacter</taxon>
    </lineage>
</organism>
<dbReference type="SUPFAM" id="SSF46785">
    <property type="entry name" value="Winged helix' DNA-binding domain"/>
    <property type="match status" value="1"/>
</dbReference>
<dbReference type="Gene3D" id="1.10.10.10">
    <property type="entry name" value="Winged helix-like DNA-binding domain superfamily/Winged helix DNA-binding domain"/>
    <property type="match status" value="1"/>
</dbReference>
<dbReference type="InterPro" id="IPR000524">
    <property type="entry name" value="Tscrpt_reg_HTH_GntR"/>
</dbReference>